<proteinExistence type="predicted"/>
<name>A0A9J5XSV2_SOLCO</name>
<dbReference type="OrthoDB" id="1712054at2759"/>
<dbReference type="AlphaFoldDB" id="A0A9J5XSV2"/>
<keyword evidence="2" id="KW-1185">Reference proteome</keyword>
<evidence type="ECO:0008006" key="3">
    <source>
        <dbReference type="Google" id="ProtNLM"/>
    </source>
</evidence>
<accession>A0A9J5XSV2</accession>
<dbReference type="PANTHER" id="PTHR37610">
    <property type="entry name" value="CCHC-TYPE DOMAIN-CONTAINING PROTEIN"/>
    <property type="match status" value="1"/>
</dbReference>
<gene>
    <name evidence="1" type="ORF">H5410_040552</name>
</gene>
<dbReference type="EMBL" id="JACXVP010000008">
    <property type="protein sequence ID" value="KAG5590038.1"/>
    <property type="molecule type" value="Genomic_DNA"/>
</dbReference>
<evidence type="ECO:0000313" key="1">
    <source>
        <dbReference type="EMBL" id="KAG5590038.1"/>
    </source>
</evidence>
<sequence length="227" mass="26463">MIEETASTESPMAGIDHNHVLKTRFRQWSLKREAQRNELRDLWNKCDAIVHSWIMNYVSKHLLNEVVYGSNAHVVWKDLKERFNKGNCMRIFSYTRKLKQYIKELWNKYDRIVPVPSCGCDESKDYVEHLKEQRLLQFLAGLNDSYDHTRRQILLKIVFLSVNQAYEMIIEVESNKFIGANSADQPDPLLMSFGSGRGHNIKELSIGDNPIKVLFGEDNLIMEKSLS</sequence>
<organism evidence="1 2">
    <name type="scientific">Solanum commersonii</name>
    <name type="common">Commerson's wild potato</name>
    <name type="synonym">Commerson's nightshade</name>
    <dbReference type="NCBI Taxonomy" id="4109"/>
    <lineage>
        <taxon>Eukaryota</taxon>
        <taxon>Viridiplantae</taxon>
        <taxon>Streptophyta</taxon>
        <taxon>Embryophyta</taxon>
        <taxon>Tracheophyta</taxon>
        <taxon>Spermatophyta</taxon>
        <taxon>Magnoliopsida</taxon>
        <taxon>eudicotyledons</taxon>
        <taxon>Gunneridae</taxon>
        <taxon>Pentapetalae</taxon>
        <taxon>asterids</taxon>
        <taxon>lamiids</taxon>
        <taxon>Solanales</taxon>
        <taxon>Solanaceae</taxon>
        <taxon>Solanoideae</taxon>
        <taxon>Solaneae</taxon>
        <taxon>Solanum</taxon>
    </lineage>
</organism>
<dbReference type="Proteomes" id="UP000824120">
    <property type="component" value="Chromosome 8"/>
</dbReference>
<evidence type="ECO:0000313" key="2">
    <source>
        <dbReference type="Proteomes" id="UP000824120"/>
    </source>
</evidence>
<protein>
    <recommendedName>
        <fullName evidence="3">Retrotransposon gag domain-containing protein</fullName>
    </recommendedName>
</protein>
<dbReference type="PANTHER" id="PTHR37610:SF85">
    <property type="entry name" value="REVERSE TRANSCRIPTASE DOMAIN-CONTAINING PROTEIN"/>
    <property type="match status" value="1"/>
</dbReference>
<comment type="caution">
    <text evidence="1">The sequence shown here is derived from an EMBL/GenBank/DDBJ whole genome shotgun (WGS) entry which is preliminary data.</text>
</comment>
<reference evidence="1 2" key="1">
    <citation type="submission" date="2020-09" db="EMBL/GenBank/DDBJ databases">
        <title>De no assembly of potato wild relative species, Solanum commersonii.</title>
        <authorList>
            <person name="Cho K."/>
        </authorList>
    </citation>
    <scope>NUCLEOTIDE SEQUENCE [LARGE SCALE GENOMIC DNA]</scope>
    <source>
        <strain evidence="1">LZ3.2</strain>
        <tissue evidence="1">Leaf</tissue>
    </source>
</reference>